<proteinExistence type="predicted"/>
<comment type="caution">
    <text evidence="1">The sequence shown here is derived from an EMBL/GenBank/DDBJ whole genome shotgun (WGS) entry which is preliminary data.</text>
</comment>
<evidence type="ECO:0000313" key="2">
    <source>
        <dbReference type="Proteomes" id="UP001234202"/>
    </source>
</evidence>
<dbReference type="Proteomes" id="UP001234202">
    <property type="component" value="Unassembled WGS sequence"/>
</dbReference>
<name>A0ACC2XCQ5_9TREE</name>
<evidence type="ECO:0000313" key="1">
    <source>
        <dbReference type="EMBL" id="KAJ9121139.1"/>
    </source>
</evidence>
<accession>A0ACC2XCQ5</accession>
<sequence length="344" mass="36079">MPARIVALRRIVAAVSRPQVRYASSVFRMPAMSPTMTEGGIANWKKAEGDTFVAGDVLLEIETDKATIDVEAQDDGIMGKILVQAGENKVPVGQVIAILAEEGDDISSIEVPTDLAPEGSSSASASTSSTDASASENSSSSSKPAESQPEQSSTSSAKADAQASKGESQTAEGGNHHHQKITHSKPLFSSVIRTGRNGMLTKGDVLFALGKIKDARGSAGKMAPTVIGLPASKQAGETKQATPKAAAKEPLDGIAWRRAILAGLEQATKPVRPLSSATSPITAFETPTHEFDELLEPYTSLFAKPLQPHVELPSIDLLLEAKEHAHSASAAPAKPVKDEWEGLF</sequence>
<reference evidence="1" key="1">
    <citation type="submission" date="2023-04" db="EMBL/GenBank/DDBJ databases">
        <title>Draft Genome sequencing of Naganishia species isolated from polar environments using Oxford Nanopore Technology.</title>
        <authorList>
            <person name="Leo P."/>
            <person name="Venkateswaran K."/>
        </authorList>
    </citation>
    <scope>NUCLEOTIDE SEQUENCE</scope>
    <source>
        <strain evidence="1">DBVPG 5303</strain>
    </source>
</reference>
<gene>
    <name evidence="1" type="ORF">QFC24_004812</name>
</gene>
<dbReference type="EMBL" id="JASBWV010000018">
    <property type="protein sequence ID" value="KAJ9121139.1"/>
    <property type="molecule type" value="Genomic_DNA"/>
</dbReference>
<organism evidence="1 2">
    <name type="scientific">Naganishia onofrii</name>
    <dbReference type="NCBI Taxonomy" id="1851511"/>
    <lineage>
        <taxon>Eukaryota</taxon>
        <taxon>Fungi</taxon>
        <taxon>Dikarya</taxon>
        <taxon>Basidiomycota</taxon>
        <taxon>Agaricomycotina</taxon>
        <taxon>Tremellomycetes</taxon>
        <taxon>Filobasidiales</taxon>
        <taxon>Filobasidiaceae</taxon>
        <taxon>Naganishia</taxon>
    </lineage>
</organism>
<protein>
    <submittedName>
        <fullName evidence="1">Uncharacterized protein</fullName>
    </submittedName>
</protein>
<keyword evidence="2" id="KW-1185">Reference proteome</keyword>